<evidence type="ECO:0000256" key="8">
    <source>
        <dbReference type="ARBA" id="ARBA00023170"/>
    </source>
</evidence>
<accession>C0Z3R8</accession>
<feature type="transmembrane region" description="Helical" evidence="10">
    <location>
        <begin position="127"/>
        <end position="149"/>
    </location>
</feature>
<dbReference type="HOGENOM" id="CLU_033399_6_2_1"/>
<evidence type="ECO:0000256" key="7">
    <source>
        <dbReference type="ARBA" id="ARBA00023136"/>
    </source>
</evidence>
<dbReference type="PANTHER" id="PTHR21137">
    <property type="entry name" value="ODORANT RECEPTOR"/>
    <property type="match status" value="1"/>
</dbReference>
<dbReference type="GO" id="GO:0004984">
    <property type="term" value="F:olfactory receptor activity"/>
    <property type="evidence" value="ECO:0007669"/>
    <property type="project" value="InterPro"/>
</dbReference>
<comment type="subcellular location">
    <subcellularLocation>
        <location evidence="1">Cell membrane</location>
        <topology evidence="1">Multi-pass membrane protein</topology>
    </subcellularLocation>
</comment>
<dbReference type="GO" id="GO:0007165">
    <property type="term" value="P:signal transduction"/>
    <property type="evidence" value="ECO:0007669"/>
    <property type="project" value="UniProtKB-KW"/>
</dbReference>
<reference evidence="11" key="1">
    <citation type="submission" date="2007-04" db="EMBL/GenBank/DDBJ databases">
        <title>Characterization of Tribolium castaneum chemoreceptors.</title>
        <authorList>
            <person name="Abdel-Latief M."/>
        </authorList>
    </citation>
    <scope>NUCLEOTIDE SEQUENCE</scope>
</reference>
<organism evidence="11">
    <name type="scientific">Tribolium castaneum</name>
    <name type="common">Red flour beetle</name>
    <dbReference type="NCBI Taxonomy" id="7070"/>
    <lineage>
        <taxon>Eukaryota</taxon>
        <taxon>Metazoa</taxon>
        <taxon>Ecdysozoa</taxon>
        <taxon>Arthropoda</taxon>
        <taxon>Hexapoda</taxon>
        <taxon>Insecta</taxon>
        <taxon>Pterygota</taxon>
        <taxon>Neoptera</taxon>
        <taxon>Endopterygota</taxon>
        <taxon>Coleoptera</taxon>
        <taxon>Polyphaga</taxon>
        <taxon>Cucujiformia</taxon>
        <taxon>Tenebrionidae</taxon>
        <taxon>Tenebrionidae incertae sedis</taxon>
        <taxon>Tribolium</taxon>
    </lineage>
</organism>
<evidence type="ECO:0000256" key="2">
    <source>
        <dbReference type="ARBA" id="ARBA00022475"/>
    </source>
</evidence>
<evidence type="ECO:0000256" key="10">
    <source>
        <dbReference type="SAM" id="Phobius"/>
    </source>
</evidence>
<evidence type="ECO:0000256" key="9">
    <source>
        <dbReference type="ARBA" id="ARBA00023224"/>
    </source>
</evidence>
<feature type="transmembrane region" description="Helical" evidence="10">
    <location>
        <begin position="169"/>
        <end position="191"/>
    </location>
</feature>
<feature type="transmembrane region" description="Helical" evidence="10">
    <location>
        <begin position="40"/>
        <end position="61"/>
    </location>
</feature>
<evidence type="ECO:0000256" key="6">
    <source>
        <dbReference type="ARBA" id="ARBA00022989"/>
    </source>
</evidence>
<evidence type="ECO:0000313" key="11">
    <source>
        <dbReference type="EMBL" id="CAM84019.1"/>
    </source>
</evidence>
<keyword evidence="8 11" id="KW-0675">Receptor</keyword>
<evidence type="ECO:0000256" key="3">
    <source>
        <dbReference type="ARBA" id="ARBA00022606"/>
    </source>
</evidence>
<dbReference type="GO" id="GO:0005549">
    <property type="term" value="F:odorant binding"/>
    <property type="evidence" value="ECO:0007669"/>
    <property type="project" value="InterPro"/>
</dbReference>
<dbReference type="InterPro" id="IPR004117">
    <property type="entry name" value="7tm6_olfct_rcpt"/>
</dbReference>
<protein>
    <submittedName>
        <fullName evidence="11">Olfactory receptor 21</fullName>
    </submittedName>
</protein>
<name>C0Z3R8_TRICA</name>
<keyword evidence="3" id="KW-0716">Sensory transduction</keyword>
<evidence type="ECO:0000256" key="1">
    <source>
        <dbReference type="ARBA" id="ARBA00004651"/>
    </source>
</evidence>
<gene>
    <name evidence="11" type="primary">or21</name>
</gene>
<keyword evidence="7 10" id="KW-0472">Membrane</keyword>
<dbReference type="PANTHER" id="PTHR21137:SF35">
    <property type="entry name" value="ODORANT RECEPTOR 19A-RELATED"/>
    <property type="match status" value="1"/>
</dbReference>
<evidence type="ECO:0000256" key="5">
    <source>
        <dbReference type="ARBA" id="ARBA00022725"/>
    </source>
</evidence>
<sequence length="240" mass="27903">MEKYDWMQAIKTNILILKIVGLWPDSEDYKFDFYALHASVWLSTLLVASTFFQGINIIFILDDVKALTGTAYVLLTEILAVIKTYFVVKNMKMLKHLMQSLNNNKLFQPRSHEQIKLIQPSLKFWKLLYNLFHSLVGGATLFWILFPIVDKKEKRLPFLGWYIVDTKVSPYYEIVYGFQFCSCCYMSALIINIDTLIAALNVYIGNQIDILCNNLRNLKAGCSIERDLITCIKHHQEILK</sequence>
<keyword evidence="4 10" id="KW-0812">Transmembrane</keyword>
<keyword evidence="5" id="KW-0552">Olfaction</keyword>
<keyword evidence="9" id="KW-0807">Transducer</keyword>
<keyword evidence="2" id="KW-1003">Cell membrane</keyword>
<dbReference type="AlphaFoldDB" id="C0Z3R8"/>
<dbReference type="GO" id="GO:0005886">
    <property type="term" value="C:plasma membrane"/>
    <property type="evidence" value="ECO:0007669"/>
    <property type="project" value="UniProtKB-SubCell"/>
</dbReference>
<dbReference type="Pfam" id="PF02949">
    <property type="entry name" value="7tm_6"/>
    <property type="match status" value="1"/>
</dbReference>
<evidence type="ECO:0000256" key="4">
    <source>
        <dbReference type="ARBA" id="ARBA00022692"/>
    </source>
</evidence>
<dbReference type="EMBL" id="AM689923">
    <property type="protein sequence ID" value="CAM84019.1"/>
    <property type="molecule type" value="Genomic_DNA"/>
</dbReference>
<keyword evidence="6 10" id="KW-1133">Transmembrane helix</keyword>
<feature type="transmembrane region" description="Helical" evidence="10">
    <location>
        <begin position="67"/>
        <end position="88"/>
    </location>
</feature>
<proteinExistence type="predicted"/>